<organism evidence="2 3">
    <name type="scientific">Streptomyces umbrinus</name>
    <dbReference type="NCBI Taxonomy" id="67370"/>
    <lineage>
        <taxon>Bacteria</taxon>
        <taxon>Bacillati</taxon>
        <taxon>Actinomycetota</taxon>
        <taxon>Actinomycetes</taxon>
        <taxon>Kitasatosporales</taxon>
        <taxon>Streptomycetaceae</taxon>
        <taxon>Streptomyces</taxon>
        <taxon>Streptomyces phaeochromogenes group</taxon>
    </lineage>
</organism>
<proteinExistence type="predicted"/>
<comment type="caution">
    <text evidence="2">The sequence shown here is derived from an EMBL/GenBank/DDBJ whole genome shotgun (WGS) entry which is preliminary data.</text>
</comment>
<name>A0ABU0SW38_9ACTN</name>
<dbReference type="Proteomes" id="UP001230328">
    <property type="component" value="Unassembled WGS sequence"/>
</dbReference>
<gene>
    <name evidence="2" type="ORF">QF035_005099</name>
</gene>
<dbReference type="RefSeq" id="WP_307522875.1">
    <property type="nucleotide sequence ID" value="NZ_JAUSZI010000002.1"/>
</dbReference>
<feature type="region of interest" description="Disordered" evidence="1">
    <location>
        <begin position="36"/>
        <end position="63"/>
    </location>
</feature>
<protein>
    <submittedName>
        <fullName evidence="2">Uncharacterized protein</fullName>
    </submittedName>
</protein>
<evidence type="ECO:0000313" key="2">
    <source>
        <dbReference type="EMBL" id="MDQ1027517.1"/>
    </source>
</evidence>
<sequence>MSTTQESPVTLLDPTSPPKPAPGCNVCAALEKQRAGYERRGNTRAATDCEVEMRNHPKHGSAS</sequence>
<evidence type="ECO:0000313" key="3">
    <source>
        <dbReference type="Proteomes" id="UP001230328"/>
    </source>
</evidence>
<reference evidence="2 3" key="1">
    <citation type="submission" date="2023-07" db="EMBL/GenBank/DDBJ databases">
        <title>Comparative genomics of wheat-associated soil bacteria to identify genetic determinants of phenazine resistance.</title>
        <authorList>
            <person name="Mouncey N."/>
        </authorList>
    </citation>
    <scope>NUCLEOTIDE SEQUENCE [LARGE SCALE GENOMIC DNA]</scope>
    <source>
        <strain evidence="2 3">V2I4</strain>
    </source>
</reference>
<keyword evidence="3" id="KW-1185">Reference proteome</keyword>
<dbReference type="EMBL" id="JAUSZI010000002">
    <property type="protein sequence ID" value="MDQ1027517.1"/>
    <property type="molecule type" value="Genomic_DNA"/>
</dbReference>
<feature type="region of interest" description="Disordered" evidence="1">
    <location>
        <begin position="1"/>
        <end position="22"/>
    </location>
</feature>
<evidence type="ECO:0000256" key="1">
    <source>
        <dbReference type="SAM" id="MobiDB-lite"/>
    </source>
</evidence>
<accession>A0ABU0SW38</accession>